<dbReference type="PANTHER" id="PTHR46627:SF1">
    <property type="entry name" value="AMINOPEPTIDASE O"/>
    <property type="match status" value="1"/>
</dbReference>
<dbReference type="FunFam" id="2.60.40.1730:FF:000008">
    <property type="entry name" value="aminopeptidase O isoform X1"/>
    <property type="match status" value="1"/>
</dbReference>
<evidence type="ECO:0000256" key="4">
    <source>
        <dbReference type="ARBA" id="ARBA00022438"/>
    </source>
</evidence>
<dbReference type="Gene3D" id="3.30.2010.30">
    <property type="match status" value="1"/>
</dbReference>
<name>A0A8C0ZC96_CYACU</name>
<feature type="compositionally biased region" description="Polar residues" evidence="13">
    <location>
        <begin position="113"/>
        <end position="131"/>
    </location>
</feature>
<dbReference type="InterPro" id="IPR016024">
    <property type="entry name" value="ARM-type_fold"/>
</dbReference>
<proteinExistence type="inferred from homology"/>
<accession>A0A8C0ZC96</accession>
<dbReference type="Pfam" id="PF09127">
    <property type="entry name" value="Leuk-A4-hydro_C"/>
    <property type="match status" value="1"/>
</dbReference>
<gene>
    <name evidence="15" type="primary">AOPEP</name>
</gene>
<dbReference type="Pfam" id="PF01433">
    <property type="entry name" value="Peptidase_M1"/>
    <property type="match status" value="1"/>
</dbReference>
<dbReference type="SUPFAM" id="SSF48371">
    <property type="entry name" value="ARM repeat"/>
    <property type="match status" value="1"/>
</dbReference>
<dbReference type="FunFam" id="3.30.2010.30:FF:000003">
    <property type="entry name" value="aminopeptidase O isoform X1"/>
    <property type="match status" value="1"/>
</dbReference>
<keyword evidence="6" id="KW-0479">Metal-binding</keyword>
<dbReference type="InterPro" id="IPR014782">
    <property type="entry name" value="Peptidase_M1_dom"/>
</dbReference>
<sequence length="830" mass="94414">MNMETQLDPMKDDLPLMANTSYMLVKHYVLDLDVDFKSKVIEGSIVLFLETGSQYRQTSIAGKECCQSQFDETCKMRVSEPCHVPLKDVSTCLSKREYSDFAVSGKEEETTFDENSNHSNSEQASGISSSKDCSDTENHVNKDFLLVLDCCDLSVLKVEEVDVAAVSGTEKFTRSAKLTDASKELENLRNLIVHELVTLPADRWKEQLHYFTHCSQAPGCGELLFSTGTWSLEIRKSGIRTPADFPHAIRIWYKTKPEGRSVTWTTDQSGRPCVYTMGSPINNRALFPCQEPPIALSTWQASVRAASGFVVLMSGENSAEPVQLQEGMLSWYYYVSMPMPASTFTIAVGCWQEVKQQSFKQTAAETNTEFFLPSSQTDFRWHEEICGHVEYPCRFQNPAARLQAVIPYRVFAPWCLMETCEEYLLQLIPQCLSAAYATLGTHPFSRLDVLIVPSNFSSLGMASPHIIFLSQSVLPGGSHLCGTRLCHEIAHAWFGLAIGARDWTEEWISEGFATFLEDVFWARAQQLSHDEIKGQQELKALLRWRRLRDEVQNSEEELQVLRPKKESTGELSESGASVVKYGLKAEKIFMQVHYLKGYFLLRSLARTIGDASYLASLRKFVIKFHGQLVLSQDFLSMLLEDIPQQKKAGLTVESIFQNWLDTSGIPKPLLEEGETWKDCQLVQQVSGEVAKWIQTNRRIRKSSKKKMKQDEVVFQQLLPDQLVLLLESLLEEKTLCPRILQCLERTYQLREQDAEVRHRWCELVIKHKYEPGYGDIERFLREDQAMGVYLYGELMVNEDAKQQELARKCFAAAQEHMDASSAKVVAEMLF</sequence>
<dbReference type="InterPro" id="IPR038502">
    <property type="entry name" value="M1_LTA-4_hydro/amino_C_sf"/>
</dbReference>
<dbReference type="GO" id="GO:0070006">
    <property type="term" value="F:metalloaminopeptidase activity"/>
    <property type="evidence" value="ECO:0007669"/>
    <property type="project" value="InterPro"/>
</dbReference>
<evidence type="ECO:0000259" key="14">
    <source>
        <dbReference type="SMART" id="SM01263"/>
    </source>
</evidence>
<organism evidence="15 16">
    <name type="scientific">Cyanistes caeruleus</name>
    <name type="common">Eurasian blue tit</name>
    <name type="synonym">Parus caeruleus</name>
    <dbReference type="NCBI Taxonomy" id="156563"/>
    <lineage>
        <taxon>Eukaryota</taxon>
        <taxon>Metazoa</taxon>
        <taxon>Chordata</taxon>
        <taxon>Craniata</taxon>
        <taxon>Vertebrata</taxon>
        <taxon>Euteleostomi</taxon>
        <taxon>Archelosauria</taxon>
        <taxon>Archosauria</taxon>
        <taxon>Dinosauria</taxon>
        <taxon>Saurischia</taxon>
        <taxon>Theropoda</taxon>
        <taxon>Coelurosauria</taxon>
        <taxon>Aves</taxon>
        <taxon>Neognathae</taxon>
        <taxon>Neoaves</taxon>
        <taxon>Telluraves</taxon>
        <taxon>Australaves</taxon>
        <taxon>Passeriformes</taxon>
        <taxon>Paridae</taxon>
        <taxon>Cyanistes</taxon>
    </lineage>
</organism>
<evidence type="ECO:0000256" key="5">
    <source>
        <dbReference type="ARBA" id="ARBA00022670"/>
    </source>
</evidence>
<dbReference type="FunFam" id="1.25.40.320:FF:000003">
    <property type="entry name" value="Aminopeptidase O isoform 1"/>
    <property type="match status" value="1"/>
</dbReference>
<dbReference type="InterPro" id="IPR042097">
    <property type="entry name" value="Aminopeptidase_N-like_N_sf"/>
</dbReference>
<keyword evidence="16" id="KW-1185">Reference proteome</keyword>
<dbReference type="Ensembl" id="ENSCCET00000015996.1">
    <property type="protein sequence ID" value="ENSCCEP00000010122.1"/>
    <property type="gene ID" value="ENSCCEG00000010154.1"/>
</dbReference>
<dbReference type="FunFam" id="1.10.390.10:FF:000014">
    <property type="entry name" value="aminopeptidase O isoform X1"/>
    <property type="match status" value="1"/>
</dbReference>
<evidence type="ECO:0000256" key="8">
    <source>
        <dbReference type="ARBA" id="ARBA00022833"/>
    </source>
</evidence>
<keyword evidence="7" id="KW-0378">Hydrolase</keyword>
<feature type="domain" description="Peptidase M1 leukotriene A4 hydrolase/aminopeptidase C-terminal" evidence="14">
    <location>
        <begin position="680"/>
        <end position="829"/>
    </location>
</feature>
<protein>
    <recommendedName>
        <fullName evidence="12">Aminopeptidase O</fullName>
    </recommendedName>
</protein>
<evidence type="ECO:0000256" key="10">
    <source>
        <dbReference type="ARBA" id="ARBA00023242"/>
    </source>
</evidence>
<comment type="function">
    <text evidence="11">Aminopeptidase which catalyzes the hydrolysis of amino acid residues from the N-terminus of peptide or protein substrates.</text>
</comment>
<evidence type="ECO:0000313" key="15">
    <source>
        <dbReference type="Ensembl" id="ENSCCEP00000010122.1"/>
    </source>
</evidence>
<keyword evidence="9" id="KW-0482">Metalloprotease</keyword>
<evidence type="ECO:0000256" key="2">
    <source>
        <dbReference type="ARBA" id="ARBA00004604"/>
    </source>
</evidence>
<dbReference type="PANTHER" id="PTHR46627">
    <property type="entry name" value="AMINOPEPTIDASE O"/>
    <property type="match status" value="1"/>
</dbReference>
<evidence type="ECO:0000256" key="9">
    <source>
        <dbReference type="ARBA" id="ARBA00023049"/>
    </source>
</evidence>
<dbReference type="GO" id="GO:0006508">
    <property type="term" value="P:proteolysis"/>
    <property type="evidence" value="ECO:0007669"/>
    <property type="project" value="UniProtKB-KW"/>
</dbReference>
<dbReference type="Gene3D" id="1.10.390.10">
    <property type="entry name" value="Neutral Protease Domain 2"/>
    <property type="match status" value="1"/>
</dbReference>
<keyword evidence="10" id="KW-0539">Nucleus</keyword>
<reference evidence="15" key="2">
    <citation type="submission" date="2025-09" db="UniProtKB">
        <authorList>
            <consortium name="Ensembl"/>
        </authorList>
    </citation>
    <scope>IDENTIFICATION</scope>
</reference>
<evidence type="ECO:0000256" key="13">
    <source>
        <dbReference type="SAM" id="MobiDB-lite"/>
    </source>
</evidence>
<dbReference type="InterPro" id="IPR027268">
    <property type="entry name" value="Peptidase_M4/M1_CTD_sf"/>
</dbReference>
<reference evidence="15" key="1">
    <citation type="submission" date="2025-08" db="UniProtKB">
        <authorList>
            <consortium name="Ensembl"/>
        </authorList>
    </citation>
    <scope>IDENTIFICATION</scope>
</reference>
<evidence type="ECO:0000256" key="7">
    <source>
        <dbReference type="ARBA" id="ARBA00022801"/>
    </source>
</evidence>
<dbReference type="Gene3D" id="2.60.40.1730">
    <property type="entry name" value="tricorn interacting facor f3 domain"/>
    <property type="match status" value="1"/>
</dbReference>
<dbReference type="GO" id="GO:0008270">
    <property type="term" value="F:zinc ion binding"/>
    <property type="evidence" value="ECO:0007669"/>
    <property type="project" value="InterPro"/>
</dbReference>
<evidence type="ECO:0000313" key="16">
    <source>
        <dbReference type="Proteomes" id="UP000694410"/>
    </source>
</evidence>
<evidence type="ECO:0000256" key="12">
    <source>
        <dbReference type="ARBA" id="ARBA00072072"/>
    </source>
</evidence>
<dbReference type="InterPro" id="IPR015211">
    <property type="entry name" value="Peptidase_M1_C"/>
</dbReference>
<feature type="region of interest" description="Disordered" evidence="13">
    <location>
        <begin position="108"/>
        <end position="132"/>
    </location>
</feature>
<dbReference type="InterPro" id="IPR033577">
    <property type="entry name" value="AOPep"/>
</dbReference>
<dbReference type="Proteomes" id="UP000694410">
    <property type="component" value="Unplaced"/>
</dbReference>
<keyword evidence="5" id="KW-0645">Protease</keyword>
<evidence type="ECO:0000256" key="6">
    <source>
        <dbReference type="ARBA" id="ARBA00022723"/>
    </source>
</evidence>
<comment type="cofactor">
    <cofactor evidence="1">
        <name>Zn(2+)</name>
        <dbReference type="ChEBI" id="CHEBI:29105"/>
    </cofactor>
</comment>
<dbReference type="GO" id="GO:0005730">
    <property type="term" value="C:nucleolus"/>
    <property type="evidence" value="ECO:0007669"/>
    <property type="project" value="UniProtKB-SubCell"/>
</dbReference>
<evidence type="ECO:0000256" key="1">
    <source>
        <dbReference type="ARBA" id="ARBA00001947"/>
    </source>
</evidence>
<dbReference type="SMART" id="SM01263">
    <property type="entry name" value="Leuk-A4-hydro_C"/>
    <property type="match status" value="1"/>
</dbReference>
<keyword evidence="8" id="KW-0862">Zinc</keyword>
<comment type="similarity">
    <text evidence="3">Belongs to the peptidase M1 family.</text>
</comment>
<dbReference type="SUPFAM" id="SSF63737">
    <property type="entry name" value="Leukotriene A4 hydrolase N-terminal domain"/>
    <property type="match status" value="1"/>
</dbReference>
<evidence type="ECO:0000256" key="11">
    <source>
        <dbReference type="ARBA" id="ARBA00060332"/>
    </source>
</evidence>
<comment type="subcellular location">
    <subcellularLocation>
        <location evidence="2">Nucleus</location>
        <location evidence="2">Nucleolus</location>
    </subcellularLocation>
</comment>
<dbReference type="SUPFAM" id="SSF55486">
    <property type="entry name" value="Metalloproteases ('zincins'), catalytic domain"/>
    <property type="match status" value="1"/>
</dbReference>
<keyword evidence="4" id="KW-0031">Aminopeptidase</keyword>
<evidence type="ECO:0000256" key="3">
    <source>
        <dbReference type="ARBA" id="ARBA00010136"/>
    </source>
</evidence>
<dbReference type="Gene3D" id="1.25.40.320">
    <property type="entry name" value="Peptidase M1, leukotriene A4 hydrolase/aminopeptidase C-terminal domain"/>
    <property type="match status" value="1"/>
</dbReference>
<dbReference type="AlphaFoldDB" id="A0A8C0ZC96"/>